<keyword evidence="11" id="KW-1185">Reference proteome</keyword>
<dbReference type="Gene3D" id="3.40.50.11380">
    <property type="match status" value="1"/>
</dbReference>
<dbReference type="SUPFAM" id="SSF53756">
    <property type="entry name" value="UDP-Glycosyltransferase/glycogen phosphorylase"/>
    <property type="match status" value="1"/>
</dbReference>
<gene>
    <name evidence="10" type="ORF">TRM7557_03559</name>
</gene>
<keyword evidence="5" id="KW-0808">Transferase</keyword>
<evidence type="ECO:0000313" key="11">
    <source>
        <dbReference type="Proteomes" id="UP000052022"/>
    </source>
</evidence>
<dbReference type="AlphaFoldDB" id="A0A0P1GZF3"/>
<keyword evidence="7 8" id="KW-0802">TPR repeat</keyword>
<evidence type="ECO:0000256" key="5">
    <source>
        <dbReference type="ARBA" id="ARBA00022679"/>
    </source>
</evidence>
<dbReference type="EC" id="2.4.1.255" evidence="3"/>
<dbReference type="RefSeq" id="WP_058291519.1">
    <property type="nucleotide sequence ID" value="NZ_CYSD01000042.1"/>
</dbReference>
<dbReference type="PROSITE" id="PS50005">
    <property type="entry name" value="TPR"/>
    <property type="match status" value="1"/>
</dbReference>
<proteinExistence type="inferred from homology"/>
<organism evidence="10 11">
    <name type="scientific">Tritonibacter multivorans</name>
    <dbReference type="NCBI Taxonomy" id="928856"/>
    <lineage>
        <taxon>Bacteria</taxon>
        <taxon>Pseudomonadati</taxon>
        <taxon>Pseudomonadota</taxon>
        <taxon>Alphaproteobacteria</taxon>
        <taxon>Rhodobacterales</taxon>
        <taxon>Paracoccaceae</taxon>
        <taxon>Tritonibacter</taxon>
    </lineage>
</organism>
<evidence type="ECO:0000256" key="3">
    <source>
        <dbReference type="ARBA" id="ARBA00011970"/>
    </source>
</evidence>
<dbReference type="Gene3D" id="1.25.40.10">
    <property type="entry name" value="Tetratricopeptide repeat domain"/>
    <property type="match status" value="2"/>
</dbReference>
<dbReference type="Pfam" id="PF13844">
    <property type="entry name" value="Glyco_transf_41"/>
    <property type="match status" value="2"/>
</dbReference>
<reference evidence="10 11" key="1">
    <citation type="submission" date="2015-09" db="EMBL/GenBank/DDBJ databases">
        <authorList>
            <consortium name="Swine Surveillance"/>
        </authorList>
    </citation>
    <scope>NUCLEOTIDE SEQUENCE [LARGE SCALE GENOMIC DNA]</scope>
    <source>
        <strain evidence="10 11">CECT 7557</strain>
    </source>
</reference>
<accession>A0A0P1GZF3</accession>
<dbReference type="SUPFAM" id="SSF48452">
    <property type="entry name" value="TPR-like"/>
    <property type="match status" value="1"/>
</dbReference>
<dbReference type="InterPro" id="IPR011990">
    <property type="entry name" value="TPR-like_helical_dom_sf"/>
</dbReference>
<protein>
    <recommendedName>
        <fullName evidence="3">protein O-GlcNAc transferase</fullName>
        <ecNumber evidence="3">2.4.1.255</ecNumber>
    </recommendedName>
</protein>
<keyword evidence="6" id="KW-0677">Repeat</keyword>
<comment type="pathway">
    <text evidence="1">Protein modification; protein glycosylation.</text>
</comment>
<evidence type="ECO:0000256" key="7">
    <source>
        <dbReference type="ARBA" id="ARBA00022803"/>
    </source>
</evidence>
<dbReference type="GO" id="GO:0097363">
    <property type="term" value="F:protein O-acetylglucosaminyltransferase activity"/>
    <property type="evidence" value="ECO:0007669"/>
    <property type="project" value="UniProtKB-EC"/>
</dbReference>
<name>A0A0P1GZF3_9RHOB</name>
<evidence type="ECO:0000259" key="9">
    <source>
        <dbReference type="Pfam" id="PF13844"/>
    </source>
</evidence>
<dbReference type="Proteomes" id="UP000052022">
    <property type="component" value="Unassembled WGS sequence"/>
</dbReference>
<dbReference type="InterPro" id="IPR019734">
    <property type="entry name" value="TPR_rpt"/>
</dbReference>
<comment type="similarity">
    <text evidence="2">Belongs to the glycosyltransferase 41 family. O-GlcNAc transferase subfamily.</text>
</comment>
<evidence type="ECO:0000256" key="1">
    <source>
        <dbReference type="ARBA" id="ARBA00004922"/>
    </source>
</evidence>
<dbReference type="SMART" id="SM00028">
    <property type="entry name" value="TPR"/>
    <property type="match status" value="2"/>
</dbReference>
<dbReference type="InterPro" id="IPR029489">
    <property type="entry name" value="OGT/SEC/SPY_C"/>
</dbReference>
<dbReference type="Pfam" id="PF13181">
    <property type="entry name" value="TPR_8"/>
    <property type="match status" value="1"/>
</dbReference>
<dbReference type="PANTHER" id="PTHR44998:SF1">
    <property type="entry name" value="UDP-N-ACETYLGLUCOSAMINE--PEPTIDE N-ACETYLGLUCOSAMINYLTRANSFERASE 110 KDA SUBUNIT"/>
    <property type="match status" value="1"/>
</dbReference>
<keyword evidence="4" id="KW-0328">Glycosyltransferase</keyword>
<dbReference type="PROSITE" id="PS50293">
    <property type="entry name" value="TPR_REGION"/>
    <property type="match status" value="1"/>
</dbReference>
<dbReference type="Gene3D" id="3.40.50.2000">
    <property type="entry name" value="Glycogen Phosphorylase B"/>
    <property type="match status" value="1"/>
</dbReference>
<feature type="domain" description="O-GlcNAc transferase C-terminal" evidence="9">
    <location>
        <begin position="235"/>
        <end position="396"/>
    </location>
</feature>
<dbReference type="EMBL" id="CYSD01000042">
    <property type="protein sequence ID" value="CUH81690.1"/>
    <property type="molecule type" value="Genomic_DNA"/>
</dbReference>
<evidence type="ECO:0000256" key="6">
    <source>
        <dbReference type="ARBA" id="ARBA00022737"/>
    </source>
</evidence>
<feature type="domain" description="O-GlcNAc transferase C-terminal" evidence="9">
    <location>
        <begin position="405"/>
        <end position="590"/>
    </location>
</feature>
<evidence type="ECO:0000313" key="10">
    <source>
        <dbReference type="EMBL" id="CUH81690.1"/>
    </source>
</evidence>
<evidence type="ECO:0000256" key="8">
    <source>
        <dbReference type="PROSITE-ProRule" id="PRU00339"/>
    </source>
</evidence>
<dbReference type="PANTHER" id="PTHR44998">
    <property type="match status" value="1"/>
</dbReference>
<evidence type="ECO:0000256" key="2">
    <source>
        <dbReference type="ARBA" id="ARBA00005386"/>
    </source>
</evidence>
<feature type="repeat" description="TPR" evidence="8">
    <location>
        <begin position="129"/>
        <end position="162"/>
    </location>
</feature>
<dbReference type="STRING" id="928856.SAMN04488049_102396"/>
<sequence length="614" mass="69783">MTQQNANNILSQRKKQAGANPEFAAFADKVQGQKMAQIAYETKHGLRNHKFADADPKEQAAKLLKECRKLSLRGERKQAMVLLRKAIELDEKNVELHLQMGDMLGDKPETRVEAMKSLMIALRLAPKDSKVYLSLGSLLMQMGREAEAIDYFELAATFNPKNALALSRMMHLKAHRQDWSFWPKVNQYLKPFRGTKLIADPFVFLPLVDDGQFQKERSIALANFSFDNRNTTKLDRPAREPGAKIRIGYFSSDFYDHATMHLMGGIFENHDRDQFEIYVYDYGSAFRDAENQRVRDTVDVFRDVRNVPGETIVSLARRDMLDIAIDLKGHTRGGRLEMFNKRVAPVQIAYLGYPGTTGVRAMDYMIGDEVTIPNRLQKHYCEKILYMPNCYQPTDENRYIAETGKTRADHGLPEDAFVFASFNGAYKVTPAEFDIWMELLKEVENSVLWFYVGERDHSDRLRAEAEKRGVDGSRIIATGRFSPAEHLERMKHADLFLDAFAVNAHTTASESLWAGVPMVTKLGDQFAARVAGSVLTAAGLEELVAKTPQQYKAIALRLATDPDYFAEVKEKLETCPQDSALFDTVGYTRDFEALLEQAHERHMAGKSPRHMRLS</sequence>
<evidence type="ECO:0000256" key="4">
    <source>
        <dbReference type="ARBA" id="ARBA00022676"/>
    </source>
</evidence>